<name>A0A4Y9EMT0_9SPHN</name>
<feature type="region of interest" description="Disordered" evidence="1">
    <location>
        <begin position="466"/>
        <end position="491"/>
    </location>
</feature>
<accession>A0A4Y9EMT0</accession>
<feature type="transmembrane region" description="Helical" evidence="2">
    <location>
        <begin position="12"/>
        <end position="30"/>
    </location>
</feature>
<feature type="transmembrane region" description="Helical" evidence="2">
    <location>
        <begin position="829"/>
        <end position="847"/>
    </location>
</feature>
<dbReference type="Proteomes" id="UP000297737">
    <property type="component" value="Unassembled WGS sequence"/>
</dbReference>
<proteinExistence type="predicted"/>
<dbReference type="RefSeq" id="WP_135245683.1">
    <property type="nucleotide sequence ID" value="NZ_SIHO01000002.1"/>
</dbReference>
<reference evidence="3 4" key="1">
    <citation type="submission" date="2019-02" db="EMBL/GenBank/DDBJ databases">
        <title>Polymorphobacter sp. isolated from the lake at the Tibet of China.</title>
        <authorList>
            <person name="Li A."/>
        </authorList>
    </citation>
    <scope>NUCLEOTIDE SEQUENCE [LARGE SCALE GENOMIC DNA]</scope>
    <source>
        <strain evidence="3 4">DJ1R-1</strain>
    </source>
</reference>
<feature type="transmembrane region" description="Helical" evidence="2">
    <location>
        <begin position="1459"/>
        <end position="1478"/>
    </location>
</feature>
<evidence type="ECO:0000256" key="1">
    <source>
        <dbReference type="SAM" id="MobiDB-lite"/>
    </source>
</evidence>
<evidence type="ECO:0000313" key="3">
    <source>
        <dbReference type="EMBL" id="TFU03091.1"/>
    </source>
</evidence>
<comment type="caution">
    <text evidence="3">The sequence shown here is derived from an EMBL/GenBank/DDBJ whole genome shotgun (WGS) entry which is preliminary data.</text>
</comment>
<keyword evidence="2" id="KW-0472">Membrane</keyword>
<dbReference type="OrthoDB" id="7481928at2"/>
<feature type="transmembrane region" description="Helical" evidence="2">
    <location>
        <begin position="343"/>
        <end position="365"/>
    </location>
</feature>
<feature type="compositionally biased region" description="Polar residues" evidence="1">
    <location>
        <begin position="475"/>
        <end position="491"/>
    </location>
</feature>
<sequence>MASSSARGWIRLVLLAVTGLVLALAVMVLLRGRDWATAEHLRNYRELEIVGRAVEGWPKQIEMMARSNFVPGKLKHASALSEDRGALGVVNYAHPDLGEFKIRYGVRTCPKEPEKDAKGEVVEPASCDPDPYAGVQSTDNKLSVYGEIPLRDLVAAELDVGNVTTDKVLLQTVTGENMSGVDLPDESLLQYSADLSLEGIAKLSDSAPDFETVFVVDKDGLVVASLGGKKLPVSSVKDIIADDADLGALLLTSARVVSGKDIGGGDSKAAQPPTLRGNAEPVSVSIAGESYVMYMRPLNFPAPWASNCAVKSSDKSDLKGCLIVGLAPDGGTYARSLSLSPDLLTLAAIFLTLAVALVPVMKLRFLGPAGHMTPLEVIAAIFGIVAAFALAVLAVVLVWNSLLSHARSQTRLESLAQEMAGQFEIEFASMLALTNTPAAIWPAADKPRAAPAAGATLICTDSPPSAAAVPAAKQPRNSGTEARSNTPVPPTASTEWLVLPGMGGSGPWVWPLRESLSLSDAKGNRFVGSSTIMNRCKGSITRLGIGERQYFRAALAGVSHGNFDATRFNAPKGFKFASDYTIEAVRSSSDGGNKVAIAVPFDNTGVGIKDDKLRRGIMLQTMVPRSFLAPVLPSSVEFIIVDASDKRLPYVAGSNTHRIAIDGLGSAFSSGAPIDAIERAARAASIDTRDAKHPTVRERLRGVLTGVDDSAESQSFDAVFEGRPQQFVARGLKGTPWVLIVHRPLRDVDAQLAATASFAAIGWFGLALVGAFVMGVAWLVWRKRSWLWLWPRPGVGPLARRAALEIYGALAAALLIIIVPATQIEVYKVWLAVLMPIVASAIAWRHIGHAGGPGPAGVLMPTDERGHRLLIVALFLSFGALPMLAMWSDAARETRVGANNDEIVHLEAAWEENRIATRAALKSIMLPDPPLAGVVDAVNAAWAKPDAEVLAALQRAGLPGLAMAAKPTPNRLKPGLSGLLHDWANLGRPVDVAGCVGTLEPTSVYCVDDNARVGLVDSNRRPPLSLKGLWWPGVIGSLIALSVLVFVLRHSIHALVRSLFGFGTPLEAVTYPRLSRRDRRLELPERTVVLNGPLALQLELLGPNDALDVGQTEAQRAAAASGYSGHRERLLGGGTVVVIGLEIALRDGALGEAALSMLEDMSLLIDRQRRSDSGVAEGRVVVLTDLSPLDRVLQAYEREQSETATAPGVPLISRQQQLRWSRLFEDFTTVVFRPTAKFTWNARVERRCRKQLAHIADTTHAGESLADGIIQLMREAHYLPEVVLNSLIDPRRVPSAATWKKLFSVTYPISTVQYGRLYARPVWDWAQSVRPATREAAIDYLRGTLIEHYQHLWVASSRAERVILDNLARGRVVNISAALALRSLIRRGLVVLDPEPRLINASFAAFVRQAERPEAMAMWRMEQGKSSWDKAALPLAIMLPGAIILLAGLALMAGESFTTVFPVILGVGPALLATFGGGRKQS</sequence>
<dbReference type="EMBL" id="SIHO01000002">
    <property type="protein sequence ID" value="TFU03091.1"/>
    <property type="molecule type" value="Genomic_DNA"/>
</dbReference>
<organism evidence="3 4">
    <name type="scientific">Glacieibacterium arshaanense</name>
    <dbReference type="NCBI Taxonomy" id="2511025"/>
    <lineage>
        <taxon>Bacteria</taxon>
        <taxon>Pseudomonadati</taxon>
        <taxon>Pseudomonadota</taxon>
        <taxon>Alphaproteobacteria</taxon>
        <taxon>Sphingomonadales</taxon>
        <taxon>Sphingosinicellaceae</taxon>
        <taxon>Glacieibacterium</taxon>
    </lineage>
</organism>
<keyword evidence="4" id="KW-1185">Reference proteome</keyword>
<feature type="transmembrane region" description="Helical" evidence="2">
    <location>
        <begin position="752"/>
        <end position="781"/>
    </location>
</feature>
<keyword evidence="2" id="KW-0812">Transmembrane</keyword>
<feature type="transmembrane region" description="Helical" evidence="2">
    <location>
        <begin position="801"/>
        <end position="822"/>
    </location>
</feature>
<evidence type="ECO:0000256" key="2">
    <source>
        <dbReference type="SAM" id="Phobius"/>
    </source>
</evidence>
<feature type="transmembrane region" description="Helical" evidence="2">
    <location>
        <begin position="867"/>
        <end position="887"/>
    </location>
</feature>
<gene>
    <name evidence="3" type="ORF">EUV02_07800</name>
</gene>
<evidence type="ECO:0000313" key="4">
    <source>
        <dbReference type="Proteomes" id="UP000297737"/>
    </source>
</evidence>
<protein>
    <submittedName>
        <fullName evidence="3">Uncharacterized protein</fullName>
    </submittedName>
</protein>
<keyword evidence="2" id="KW-1133">Transmembrane helix</keyword>
<feature type="transmembrane region" description="Helical" evidence="2">
    <location>
        <begin position="1029"/>
        <end position="1048"/>
    </location>
</feature>
<feature type="transmembrane region" description="Helical" evidence="2">
    <location>
        <begin position="377"/>
        <end position="399"/>
    </location>
</feature>
<feature type="transmembrane region" description="Helical" evidence="2">
    <location>
        <begin position="1431"/>
        <end position="1453"/>
    </location>
</feature>